<dbReference type="OrthoDB" id="3360610at2759"/>
<dbReference type="GO" id="GO:0046491">
    <property type="term" value="P:L-methylmalonyl-CoA metabolic process"/>
    <property type="evidence" value="ECO:0007669"/>
    <property type="project" value="TreeGrafter"/>
</dbReference>
<dbReference type="InterPro" id="IPR037523">
    <property type="entry name" value="VOC_core"/>
</dbReference>
<evidence type="ECO:0000313" key="3">
    <source>
        <dbReference type="EMBL" id="RDW82673.1"/>
    </source>
</evidence>
<dbReference type="SUPFAM" id="SSF54593">
    <property type="entry name" value="Glyoxalase/Bleomycin resistance protein/Dihydroxybiphenyl dioxygenase"/>
    <property type="match status" value="1"/>
</dbReference>
<dbReference type="InterPro" id="IPR051785">
    <property type="entry name" value="MMCE/EMCE_epimerase"/>
</dbReference>
<reference evidence="3 4" key="1">
    <citation type="journal article" date="2018" name="IMA Fungus">
        <title>IMA Genome-F 9: Draft genome sequence of Annulohypoxylon stygium, Aspergillus mulundensis, Berkeleyomyces basicola (syn. Thielaviopsis basicola), Ceratocystis smalleyi, two Cercospora beticola strains, Coleophoma cylindrospora, Fusarium fracticaudum, Phialophora cf. hyalina, and Morchella septimelata.</title>
        <authorList>
            <person name="Wingfield B.D."/>
            <person name="Bills G.F."/>
            <person name="Dong Y."/>
            <person name="Huang W."/>
            <person name="Nel W.J."/>
            <person name="Swalarsk-Parry B.S."/>
            <person name="Vaghefi N."/>
            <person name="Wilken P.M."/>
            <person name="An Z."/>
            <person name="de Beer Z.W."/>
            <person name="De Vos L."/>
            <person name="Chen L."/>
            <person name="Duong T.A."/>
            <person name="Gao Y."/>
            <person name="Hammerbacher A."/>
            <person name="Kikkert J.R."/>
            <person name="Li Y."/>
            <person name="Li H."/>
            <person name="Li K."/>
            <person name="Li Q."/>
            <person name="Liu X."/>
            <person name="Ma X."/>
            <person name="Naidoo K."/>
            <person name="Pethybridge S.J."/>
            <person name="Sun J."/>
            <person name="Steenkamp E.T."/>
            <person name="van der Nest M.A."/>
            <person name="van Wyk S."/>
            <person name="Wingfield M.J."/>
            <person name="Xiong C."/>
            <person name="Yue Q."/>
            <person name="Zhang X."/>
        </authorList>
    </citation>
    <scope>NUCLEOTIDE SEQUENCE [LARGE SCALE GENOMIC DNA]</scope>
    <source>
        <strain evidence="3 4">BP6252</strain>
    </source>
</reference>
<dbReference type="FunFam" id="3.10.180.10:FF:000039">
    <property type="entry name" value="Trihydroxytoluene oxygenase (AFU_orthologue AFUA_8G02470)"/>
    <property type="match status" value="1"/>
</dbReference>
<dbReference type="EMBL" id="PDLM01000003">
    <property type="protein sequence ID" value="RDW82673.1"/>
    <property type="molecule type" value="Genomic_DNA"/>
</dbReference>
<keyword evidence="4" id="KW-1185">Reference proteome</keyword>
<organism evidence="3 4">
    <name type="scientific">Coleophoma cylindrospora</name>
    <dbReference type="NCBI Taxonomy" id="1849047"/>
    <lineage>
        <taxon>Eukaryota</taxon>
        <taxon>Fungi</taxon>
        <taxon>Dikarya</taxon>
        <taxon>Ascomycota</taxon>
        <taxon>Pezizomycotina</taxon>
        <taxon>Leotiomycetes</taxon>
        <taxon>Helotiales</taxon>
        <taxon>Dermateaceae</taxon>
        <taxon>Coleophoma</taxon>
    </lineage>
</organism>
<dbReference type="GO" id="GO:0046872">
    <property type="term" value="F:metal ion binding"/>
    <property type="evidence" value="ECO:0007669"/>
    <property type="project" value="UniProtKB-KW"/>
</dbReference>
<dbReference type="PROSITE" id="PS51819">
    <property type="entry name" value="VOC"/>
    <property type="match status" value="1"/>
</dbReference>
<dbReference type="InterPro" id="IPR029068">
    <property type="entry name" value="Glyas_Bleomycin-R_OHBP_Dase"/>
</dbReference>
<sequence>MTSVTEPKKIILVKPAHVYYTHADLESAHAFLLDFGFAEEKRVGSKIYYRGYGPDPFVYCASQGDKTEFGGVAFVVESEDDLKLASQTIPGASEIYTLEDAPGGGKCVTFKDPVDGFPFHLVWGQKERAGKREVDEKDELPNGNPLHLTFNFPEDKQRPAGKFQRFKKAPAPVYKLGHVGVCVTDFPKTFEFYTSRFNFYPSDLLHKPDSKEYFNTFCRLDRGSELVDHHCFFFFEGPKYHVHHSSFETHDFDTQVLGHDWLRHKGYENCWGVGRHIMGSQIFDYWFDPSKFILEHYVDGDLLDNTYPTQKKAASHDGIHDLTFQQDSWTERNFGLEVNIVDVIGNFRLKIINQKKKTIFRNSVN</sequence>
<evidence type="ECO:0000259" key="2">
    <source>
        <dbReference type="PROSITE" id="PS51819"/>
    </source>
</evidence>
<evidence type="ECO:0000313" key="4">
    <source>
        <dbReference type="Proteomes" id="UP000256645"/>
    </source>
</evidence>
<dbReference type="PANTHER" id="PTHR43048:SF3">
    <property type="entry name" value="METHYLMALONYL-COA EPIMERASE, MITOCHONDRIAL"/>
    <property type="match status" value="1"/>
</dbReference>
<accession>A0A3D8S8Q2</accession>
<dbReference type="InterPro" id="IPR004360">
    <property type="entry name" value="Glyas_Fos-R_dOase_dom"/>
</dbReference>
<comment type="caution">
    <text evidence="3">The sequence shown here is derived from an EMBL/GenBank/DDBJ whole genome shotgun (WGS) entry which is preliminary data.</text>
</comment>
<dbReference type="Gene3D" id="3.10.180.10">
    <property type="entry name" value="2,3-Dihydroxybiphenyl 1,2-Dioxygenase, domain 1"/>
    <property type="match status" value="2"/>
</dbReference>
<feature type="domain" description="VOC" evidence="2">
    <location>
        <begin position="175"/>
        <end position="299"/>
    </location>
</feature>
<dbReference type="Pfam" id="PF00903">
    <property type="entry name" value="Glyoxalase"/>
    <property type="match status" value="1"/>
</dbReference>
<dbReference type="GO" id="GO:0004493">
    <property type="term" value="F:methylmalonyl-CoA epimerase activity"/>
    <property type="evidence" value="ECO:0007669"/>
    <property type="project" value="TreeGrafter"/>
</dbReference>
<dbReference type="CDD" id="cd07267">
    <property type="entry name" value="THT_Oxygenase_N"/>
    <property type="match status" value="1"/>
</dbReference>
<dbReference type="AlphaFoldDB" id="A0A3D8S8Q2"/>
<evidence type="ECO:0000256" key="1">
    <source>
        <dbReference type="ARBA" id="ARBA00022723"/>
    </source>
</evidence>
<gene>
    <name evidence="3" type="ORF">BP6252_03785</name>
</gene>
<protein>
    <recommendedName>
        <fullName evidence="2">VOC domain-containing protein</fullName>
    </recommendedName>
</protein>
<keyword evidence="1" id="KW-0479">Metal-binding</keyword>
<name>A0A3D8S8Q2_9HELO</name>
<dbReference type="Proteomes" id="UP000256645">
    <property type="component" value="Unassembled WGS sequence"/>
</dbReference>
<proteinExistence type="predicted"/>
<dbReference type="GO" id="GO:0005739">
    <property type="term" value="C:mitochondrion"/>
    <property type="evidence" value="ECO:0007669"/>
    <property type="project" value="TreeGrafter"/>
</dbReference>
<dbReference type="FunFam" id="3.10.180.10:FF:000034">
    <property type="entry name" value="Glyoxalase/Bleomycin resistance protein/Dihydroxybiphenyl dioxygenase"/>
    <property type="match status" value="1"/>
</dbReference>
<dbReference type="PANTHER" id="PTHR43048">
    <property type="entry name" value="METHYLMALONYL-COA EPIMERASE"/>
    <property type="match status" value="1"/>
</dbReference>